<dbReference type="SUPFAM" id="SSF52091">
    <property type="entry name" value="SpoIIaa-like"/>
    <property type="match status" value="1"/>
</dbReference>
<dbReference type="STRING" id="1150469.RSPPHO_02883"/>
<dbReference type="KEGG" id="rpm:RSPPHO_02883"/>
<evidence type="ECO:0000259" key="2">
    <source>
        <dbReference type="PROSITE" id="PS50801"/>
    </source>
</evidence>
<organism evidence="3 4">
    <name type="scientific">Pararhodospirillum photometricum DSM 122</name>
    <dbReference type="NCBI Taxonomy" id="1150469"/>
    <lineage>
        <taxon>Bacteria</taxon>
        <taxon>Pseudomonadati</taxon>
        <taxon>Pseudomonadota</taxon>
        <taxon>Alphaproteobacteria</taxon>
        <taxon>Rhodospirillales</taxon>
        <taxon>Rhodospirillaceae</taxon>
        <taxon>Pararhodospirillum</taxon>
    </lineage>
</organism>
<dbReference type="Proteomes" id="UP000033220">
    <property type="component" value="Chromosome DSM 122"/>
</dbReference>
<evidence type="ECO:0000313" key="3">
    <source>
        <dbReference type="EMBL" id="CCG09509.1"/>
    </source>
</evidence>
<feature type="domain" description="STAS" evidence="2">
    <location>
        <begin position="92"/>
        <end position="165"/>
    </location>
</feature>
<dbReference type="PATRIC" id="fig|1150469.3.peg.3256"/>
<gene>
    <name evidence="3" type="ORF">RSPPHO_02883</name>
</gene>
<dbReference type="InterPro" id="IPR036513">
    <property type="entry name" value="STAS_dom_sf"/>
</dbReference>
<evidence type="ECO:0000256" key="1">
    <source>
        <dbReference type="SAM" id="MobiDB-lite"/>
    </source>
</evidence>
<feature type="compositionally biased region" description="Basic and acidic residues" evidence="1">
    <location>
        <begin position="11"/>
        <end position="20"/>
    </location>
</feature>
<name>H6SPI4_PARPM</name>
<accession>H6SPI4</accession>
<dbReference type="NCBIfam" id="NF047705">
    <property type="entry name" value="slr1659_superfam"/>
    <property type="match status" value="1"/>
</dbReference>
<dbReference type="EMBL" id="HE663493">
    <property type="protein sequence ID" value="CCG09509.1"/>
    <property type="molecule type" value="Genomic_DNA"/>
</dbReference>
<feature type="region of interest" description="Disordered" evidence="1">
    <location>
        <begin position="1"/>
        <end position="20"/>
    </location>
</feature>
<sequence>MPRLALCPPGRRGDRGDNHRPTHGLRAVLVLRPAPLFRAESLCIFSRDPSSMTEITGDLFHVHYDSAQSVVTLSGTLRLNGLVEYEPVAALLRTALEDNEVLTLDLRALEFLNSSGIAMLSKFVIEARQRQGGCVTVLGSREVAWQGRSLVNLQRLMPSLTLDFS</sequence>
<dbReference type="PROSITE" id="PS50801">
    <property type="entry name" value="STAS"/>
    <property type="match status" value="1"/>
</dbReference>
<proteinExistence type="predicted"/>
<keyword evidence="4" id="KW-1185">Reference proteome</keyword>
<protein>
    <recommendedName>
        <fullName evidence="2">STAS domain-containing protein</fullName>
    </recommendedName>
</protein>
<evidence type="ECO:0000313" key="4">
    <source>
        <dbReference type="Proteomes" id="UP000033220"/>
    </source>
</evidence>
<reference evidence="3 4" key="1">
    <citation type="submission" date="2012-02" db="EMBL/GenBank/DDBJ databases">
        <title>Shotgun genome sequence of Phaeospirillum photometricum DSM 122.</title>
        <authorList>
            <person name="Duquesne K."/>
            <person name="Sturgis J."/>
        </authorList>
    </citation>
    <scope>NUCLEOTIDE SEQUENCE [LARGE SCALE GENOMIC DNA]</scope>
    <source>
        <strain evidence="4">DSM122</strain>
    </source>
</reference>
<dbReference type="Gene3D" id="3.30.750.24">
    <property type="entry name" value="STAS domain"/>
    <property type="match status" value="1"/>
</dbReference>
<dbReference type="HOGENOM" id="CLU_136789_0_0_5"/>
<dbReference type="AlphaFoldDB" id="H6SPI4"/>
<dbReference type="InterPro" id="IPR002645">
    <property type="entry name" value="STAS_dom"/>
</dbReference>
<dbReference type="eggNOG" id="COG5439">
    <property type="taxonomic scope" value="Bacteria"/>
</dbReference>